<feature type="compositionally biased region" description="Polar residues" evidence="1">
    <location>
        <begin position="432"/>
        <end position="445"/>
    </location>
</feature>
<organism evidence="3 4">
    <name type="scientific">Ignelater luminosus</name>
    <name type="common">Cucubano</name>
    <name type="synonym">Pyrophorus luminosus</name>
    <dbReference type="NCBI Taxonomy" id="2038154"/>
    <lineage>
        <taxon>Eukaryota</taxon>
        <taxon>Metazoa</taxon>
        <taxon>Ecdysozoa</taxon>
        <taxon>Arthropoda</taxon>
        <taxon>Hexapoda</taxon>
        <taxon>Insecta</taxon>
        <taxon>Pterygota</taxon>
        <taxon>Neoptera</taxon>
        <taxon>Endopterygota</taxon>
        <taxon>Coleoptera</taxon>
        <taxon>Polyphaga</taxon>
        <taxon>Elateriformia</taxon>
        <taxon>Elateroidea</taxon>
        <taxon>Elateridae</taxon>
        <taxon>Agrypninae</taxon>
        <taxon>Pyrophorini</taxon>
        <taxon>Ignelater</taxon>
    </lineage>
</organism>
<accession>A0A8K0D6C6</accession>
<keyword evidence="2" id="KW-0472">Membrane</keyword>
<feature type="transmembrane region" description="Helical" evidence="2">
    <location>
        <begin position="73"/>
        <end position="97"/>
    </location>
</feature>
<proteinExistence type="predicted"/>
<feature type="transmembrane region" description="Helical" evidence="2">
    <location>
        <begin position="46"/>
        <end position="67"/>
    </location>
</feature>
<protein>
    <submittedName>
        <fullName evidence="3">Uncharacterized protein</fullName>
    </submittedName>
</protein>
<gene>
    <name evidence="3" type="ORF">ILUMI_05953</name>
</gene>
<feature type="compositionally biased region" description="Polar residues" evidence="1">
    <location>
        <begin position="414"/>
        <end position="423"/>
    </location>
</feature>
<dbReference type="Proteomes" id="UP000801492">
    <property type="component" value="Unassembled WGS sequence"/>
</dbReference>
<evidence type="ECO:0000313" key="3">
    <source>
        <dbReference type="EMBL" id="KAF2900233.1"/>
    </source>
</evidence>
<sequence>MIRGTYYAQPYNLLRITELTFCIVCLGLAIYILLHVHKAQIVLKGILILVAASFVFITVVDVIVTSLLKPILWSTWIIIAVAGALGFFLCTGLLMFVHALTLTLHITSIIAYAITGAIFLLELFAIIAWLLDMGPFTTKKRSTAVADDEPALPEVTTTTSNYVSQIVFIDKANQFPDSNFQLSDKAIQCPCKTLLRKGKFTYTKESPGKKYPPPKVTSHGGTFHVSKDVAPILNSCSPTHSVNGFPRIPCAANNQKSDTEGGCIAPETLRSRTVATSARTVPKQTQELIRNTCAKMQDEKDVKEQQTCTAGLPETVRQFAPGHYYIYPCSHCGGSHQHILNPLPTLDENNCYNPEDEAKHRCFCYPCPYAKARISTNKISPGSGMAVEKHKLDTTRKCGQLASSKQGKHLDSSKLINQPTNRPLQCGPDTPSPLSEHSQETSFSNKSEDNYEKEDDESQKCESKQDFSCNSLQNYSYLKAGETSGCKKKERPVILCTDENTVLPGTADRSPPTTTVKAERYVMPSPYPQNPAVIDFVETKADVAYLVPTQCNQQEVVQPRYTTRRRRKDACSIM</sequence>
<comment type="caution">
    <text evidence="3">The sequence shown here is derived from an EMBL/GenBank/DDBJ whole genome shotgun (WGS) entry which is preliminary data.</text>
</comment>
<keyword evidence="2" id="KW-0812">Transmembrane</keyword>
<evidence type="ECO:0000313" key="4">
    <source>
        <dbReference type="Proteomes" id="UP000801492"/>
    </source>
</evidence>
<feature type="transmembrane region" description="Helical" evidence="2">
    <location>
        <begin position="12"/>
        <end position="34"/>
    </location>
</feature>
<evidence type="ECO:0000256" key="1">
    <source>
        <dbReference type="SAM" id="MobiDB-lite"/>
    </source>
</evidence>
<evidence type="ECO:0000256" key="2">
    <source>
        <dbReference type="SAM" id="Phobius"/>
    </source>
</evidence>
<feature type="transmembrane region" description="Helical" evidence="2">
    <location>
        <begin position="109"/>
        <end position="131"/>
    </location>
</feature>
<name>A0A8K0D6C6_IGNLU</name>
<keyword evidence="2" id="KW-1133">Transmembrane helix</keyword>
<dbReference type="AlphaFoldDB" id="A0A8K0D6C6"/>
<reference evidence="3" key="1">
    <citation type="submission" date="2019-08" db="EMBL/GenBank/DDBJ databases">
        <title>The genome of the North American firefly Photinus pyralis.</title>
        <authorList>
            <consortium name="Photinus pyralis genome working group"/>
            <person name="Fallon T.R."/>
            <person name="Sander Lower S.E."/>
            <person name="Weng J.-K."/>
        </authorList>
    </citation>
    <scope>NUCLEOTIDE SEQUENCE</scope>
    <source>
        <strain evidence="3">TRF0915ILg1</strain>
        <tissue evidence="3">Whole body</tissue>
    </source>
</reference>
<keyword evidence="4" id="KW-1185">Reference proteome</keyword>
<dbReference type="EMBL" id="VTPC01002327">
    <property type="protein sequence ID" value="KAF2900233.1"/>
    <property type="molecule type" value="Genomic_DNA"/>
</dbReference>
<dbReference type="OrthoDB" id="6784842at2759"/>
<feature type="region of interest" description="Disordered" evidence="1">
    <location>
        <begin position="401"/>
        <end position="463"/>
    </location>
</feature>